<comment type="caution">
    <text evidence="2">The sequence shown here is derived from an EMBL/GenBank/DDBJ whole genome shotgun (WGS) entry which is preliminary data.</text>
</comment>
<gene>
    <name evidence="2" type="ORF">FHE74_10295</name>
</gene>
<dbReference type="Pfam" id="PF11255">
    <property type="entry name" value="DUF3054"/>
    <property type="match status" value="1"/>
</dbReference>
<protein>
    <submittedName>
        <fullName evidence="2">DUF3054 domain-containing protein</fullName>
    </submittedName>
</protein>
<keyword evidence="1" id="KW-0812">Transmembrane</keyword>
<dbReference type="RefSeq" id="WP_139466429.1">
    <property type="nucleotide sequence ID" value="NZ_VDHJ01000020.1"/>
</dbReference>
<feature type="transmembrane region" description="Helical" evidence="1">
    <location>
        <begin position="93"/>
        <end position="114"/>
    </location>
</feature>
<feature type="transmembrane region" description="Helical" evidence="1">
    <location>
        <begin position="36"/>
        <end position="56"/>
    </location>
</feature>
<evidence type="ECO:0000313" key="3">
    <source>
        <dbReference type="Proteomes" id="UP000312032"/>
    </source>
</evidence>
<keyword evidence="1" id="KW-1133">Transmembrane helix</keyword>
<evidence type="ECO:0000256" key="1">
    <source>
        <dbReference type="SAM" id="Phobius"/>
    </source>
</evidence>
<evidence type="ECO:0000313" key="2">
    <source>
        <dbReference type="EMBL" id="TNL94624.1"/>
    </source>
</evidence>
<dbReference type="EMBL" id="VDHJ01000020">
    <property type="protein sequence ID" value="TNL94624.1"/>
    <property type="molecule type" value="Genomic_DNA"/>
</dbReference>
<keyword evidence="1" id="KW-0472">Membrane</keyword>
<dbReference type="Proteomes" id="UP000312032">
    <property type="component" value="Unassembled WGS sequence"/>
</dbReference>
<accession>A0A5C4U2D1</accession>
<dbReference type="InterPro" id="IPR021414">
    <property type="entry name" value="DUF3054"/>
</dbReference>
<proteinExistence type="predicted"/>
<dbReference type="OrthoDB" id="3698172at2"/>
<feature type="transmembrane region" description="Helical" evidence="1">
    <location>
        <begin position="68"/>
        <end position="87"/>
    </location>
</feature>
<name>A0A5C4U2D1_9CORY</name>
<dbReference type="AlphaFoldDB" id="A0A5C4U2D1"/>
<keyword evidence="3" id="KW-1185">Reference proteome</keyword>
<sequence length="122" mass="13332">MYKASAFLADLLSISLFALLARTAHQSAEMPLSFSGWLSTVWPFALGVLLSWAVILKAGWRGSVVTPTGVATWLITVATGLVIWAIRNAAVPHWSFILVASVTSGLFLVGWRAFSIVKRRRM</sequence>
<organism evidence="2 3">
    <name type="scientific">Corynebacterium tapiri</name>
    <dbReference type="NCBI Taxonomy" id="1448266"/>
    <lineage>
        <taxon>Bacteria</taxon>
        <taxon>Bacillati</taxon>
        <taxon>Actinomycetota</taxon>
        <taxon>Actinomycetes</taxon>
        <taxon>Mycobacteriales</taxon>
        <taxon>Corynebacteriaceae</taxon>
        <taxon>Corynebacterium</taxon>
    </lineage>
</organism>
<reference evidence="2 3" key="1">
    <citation type="submission" date="2019-06" db="EMBL/GenBank/DDBJ databases">
        <authorList>
            <person name="Li J."/>
        </authorList>
    </citation>
    <scope>NUCLEOTIDE SEQUENCE [LARGE SCALE GENOMIC DNA]</scope>
    <source>
        <strain evidence="2 3">LMG 28165</strain>
    </source>
</reference>